<name>A0BKL7_PARTE</name>
<evidence type="ECO:0000313" key="2">
    <source>
        <dbReference type="Proteomes" id="UP000000600"/>
    </source>
</evidence>
<keyword evidence="2" id="KW-1185">Reference proteome</keyword>
<gene>
    <name evidence="1" type="ORF">GSPATT00029715001</name>
</gene>
<dbReference type="Proteomes" id="UP000000600">
    <property type="component" value="Unassembled WGS sequence"/>
</dbReference>
<protein>
    <recommendedName>
        <fullName evidence="3">Transmembrane protein</fullName>
    </recommendedName>
</protein>
<dbReference type="AlphaFoldDB" id="A0BKL7"/>
<proteinExistence type="predicted"/>
<dbReference type="EMBL" id="CT868000">
    <property type="protein sequence ID" value="CAK59084.1"/>
    <property type="molecule type" value="Genomic_DNA"/>
</dbReference>
<organism evidence="1 2">
    <name type="scientific">Paramecium tetraurelia</name>
    <dbReference type="NCBI Taxonomy" id="5888"/>
    <lineage>
        <taxon>Eukaryota</taxon>
        <taxon>Sar</taxon>
        <taxon>Alveolata</taxon>
        <taxon>Ciliophora</taxon>
        <taxon>Intramacronucleata</taxon>
        <taxon>Oligohymenophorea</taxon>
        <taxon>Peniculida</taxon>
        <taxon>Parameciidae</taxon>
        <taxon>Paramecium</taxon>
    </lineage>
</organism>
<accession>A0BKL7</accession>
<dbReference type="RefSeq" id="XP_001426482.1">
    <property type="nucleotide sequence ID" value="XM_001426445.1"/>
</dbReference>
<sequence>MMMIEQIAHNGLVFEMIVIIKMKRFIMKEAIYFDNVFISRQLFFINPIKEEKCQIMKINKFLKIHLKLPQTKRIIYRKRCIQLNCSRGYKIRFRKQNNQELVLSQLMLFHTFLITKNQIINETIKLAQISKVVITYKKVLLQNRIQQFKHHQEQSMGVVVIKKEISQRSIILLLKHLEDTYCRRKKE</sequence>
<reference evidence="1 2" key="1">
    <citation type="journal article" date="2006" name="Nature">
        <title>Global trends of whole-genome duplications revealed by the ciliate Paramecium tetraurelia.</title>
        <authorList>
            <consortium name="Genoscope"/>
            <person name="Aury J.-M."/>
            <person name="Jaillon O."/>
            <person name="Duret L."/>
            <person name="Noel B."/>
            <person name="Jubin C."/>
            <person name="Porcel B.M."/>
            <person name="Segurens B."/>
            <person name="Daubin V."/>
            <person name="Anthouard V."/>
            <person name="Aiach N."/>
            <person name="Arnaiz O."/>
            <person name="Billaut A."/>
            <person name="Beisson J."/>
            <person name="Blanc I."/>
            <person name="Bouhouche K."/>
            <person name="Camara F."/>
            <person name="Duharcourt S."/>
            <person name="Guigo R."/>
            <person name="Gogendeau D."/>
            <person name="Katinka M."/>
            <person name="Keller A.-M."/>
            <person name="Kissmehl R."/>
            <person name="Klotz C."/>
            <person name="Koll F."/>
            <person name="Le Moue A."/>
            <person name="Lepere C."/>
            <person name="Malinsky S."/>
            <person name="Nowacki M."/>
            <person name="Nowak J.K."/>
            <person name="Plattner H."/>
            <person name="Poulain J."/>
            <person name="Ruiz F."/>
            <person name="Serrano V."/>
            <person name="Zagulski M."/>
            <person name="Dessen P."/>
            <person name="Betermier M."/>
            <person name="Weissenbach J."/>
            <person name="Scarpelli C."/>
            <person name="Schachter V."/>
            <person name="Sperling L."/>
            <person name="Meyer E."/>
            <person name="Cohen J."/>
            <person name="Wincker P."/>
        </authorList>
    </citation>
    <scope>NUCLEOTIDE SEQUENCE [LARGE SCALE GENOMIC DNA]</scope>
    <source>
        <strain evidence="1 2">Stock d4-2</strain>
    </source>
</reference>
<dbReference type="HOGENOM" id="CLU_1450283_0_0_1"/>
<dbReference type="GeneID" id="5012266"/>
<dbReference type="InParanoid" id="A0BKL7"/>
<dbReference type="KEGG" id="ptm:GSPATT00029715001"/>
<evidence type="ECO:0008006" key="3">
    <source>
        <dbReference type="Google" id="ProtNLM"/>
    </source>
</evidence>
<evidence type="ECO:0000313" key="1">
    <source>
        <dbReference type="EMBL" id="CAK59084.1"/>
    </source>
</evidence>